<dbReference type="AlphaFoldDB" id="A0A834WNI7"/>
<dbReference type="Proteomes" id="UP000634136">
    <property type="component" value="Unassembled WGS sequence"/>
</dbReference>
<dbReference type="EMBL" id="JAAIUW010000006">
    <property type="protein sequence ID" value="KAF7827478.1"/>
    <property type="molecule type" value="Genomic_DNA"/>
</dbReference>
<gene>
    <name evidence="2" type="ORF">G2W53_018642</name>
</gene>
<feature type="transmembrane region" description="Helical" evidence="1">
    <location>
        <begin position="81"/>
        <end position="101"/>
    </location>
</feature>
<name>A0A834WNI7_9FABA</name>
<accession>A0A834WNI7</accession>
<feature type="transmembrane region" description="Helical" evidence="1">
    <location>
        <begin position="171"/>
        <end position="192"/>
    </location>
</feature>
<keyword evidence="1" id="KW-1133">Transmembrane helix</keyword>
<keyword evidence="1" id="KW-0472">Membrane</keyword>
<evidence type="ECO:0000313" key="3">
    <source>
        <dbReference type="Proteomes" id="UP000634136"/>
    </source>
</evidence>
<sequence>MTMHKHGYLGPVSLKGFVQATLNFTIVDVVLALLSVLTTTVLGVSAAMGGIIEKEEGIGYHKAKAAELEGKMAKARGISFVFFKTVSSSFVFFSLIFFSFVDATSKSKLRLKHEVSVLLLHGGATPAKGVAGINAPVVVSGFSFLRGFDEGTFGSVLGFLGLWGLFIPSPVLWWCCLAIFLLFITFGGGWWIQQ</sequence>
<keyword evidence="1" id="KW-0812">Transmembrane</keyword>
<comment type="caution">
    <text evidence="2">The sequence shown here is derived from an EMBL/GenBank/DDBJ whole genome shotgun (WGS) entry which is preliminary data.</text>
</comment>
<reference evidence="2" key="1">
    <citation type="submission" date="2020-09" db="EMBL/GenBank/DDBJ databases">
        <title>Genome-Enabled Discovery of Anthraquinone Biosynthesis in Senna tora.</title>
        <authorList>
            <person name="Kang S.-H."/>
            <person name="Pandey R.P."/>
            <person name="Lee C.-M."/>
            <person name="Sim J.-S."/>
            <person name="Jeong J.-T."/>
            <person name="Choi B.-S."/>
            <person name="Jung M."/>
            <person name="Ginzburg D."/>
            <person name="Zhao K."/>
            <person name="Won S.Y."/>
            <person name="Oh T.-J."/>
            <person name="Yu Y."/>
            <person name="Kim N.-H."/>
            <person name="Lee O.R."/>
            <person name="Lee T.-H."/>
            <person name="Bashyal P."/>
            <person name="Kim T.-S."/>
            <person name="Lee W.-H."/>
            <person name="Kawkins C."/>
            <person name="Kim C.-K."/>
            <person name="Kim J.S."/>
            <person name="Ahn B.O."/>
            <person name="Rhee S.Y."/>
            <person name="Sohng J.K."/>
        </authorList>
    </citation>
    <scope>NUCLEOTIDE SEQUENCE</scope>
    <source>
        <tissue evidence="2">Leaf</tissue>
    </source>
</reference>
<proteinExistence type="predicted"/>
<protein>
    <submittedName>
        <fullName evidence="2">Uncharacterized protein</fullName>
    </submittedName>
</protein>
<organism evidence="2 3">
    <name type="scientific">Senna tora</name>
    <dbReference type="NCBI Taxonomy" id="362788"/>
    <lineage>
        <taxon>Eukaryota</taxon>
        <taxon>Viridiplantae</taxon>
        <taxon>Streptophyta</taxon>
        <taxon>Embryophyta</taxon>
        <taxon>Tracheophyta</taxon>
        <taxon>Spermatophyta</taxon>
        <taxon>Magnoliopsida</taxon>
        <taxon>eudicotyledons</taxon>
        <taxon>Gunneridae</taxon>
        <taxon>Pentapetalae</taxon>
        <taxon>rosids</taxon>
        <taxon>fabids</taxon>
        <taxon>Fabales</taxon>
        <taxon>Fabaceae</taxon>
        <taxon>Caesalpinioideae</taxon>
        <taxon>Cassia clade</taxon>
        <taxon>Senna</taxon>
    </lineage>
</organism>
<keyword evidence="3" id="KW-1185">Reference proteome</keyword>
<feature type="transmembrane region" description="Helical" evidence="1">
    <location>
        <begin position="20"/>
        <end position="44"/>
    </location>
</feature>
<evidence type="ECO:0000256" key="1">
    <source>
        <dbReference type="SAM" id="Phobius"/>
    </source>
</evidence>
<evidence type="ECO:0000313" key="2">
    <source>
        <dbReference type="EMBL" id="KAF7827478.1"/>
    </source>
</evidence>